<organism evidence="4 5">
    <name type="scientific">Asticcacaulis excentricus (strain ATCC 15261 / DSM 4724 / KCTC 12464 / NCIMB 9791 / VKM B-1370 / CB 48)</name>
    <dbReference type="NCBI Taxonomy" id="573065"/>
    <lineage>
        <taxon>Bacteria</taxon>
        <taxon>Pseudomonadati</taxon>
        <taxon>Pseudomonadota</taxon>
        <taxon>Alphaproteobacteria</taxon>
        <taxon>Caulobacterales</taxon>
        <taxon>Caulobacteraceae</taxon>
        <taxon>Asticcacaulis</taxon>
    </lineage>
</organism>
<evidence type="ECO:0000313" key="4">
    <source>
        <dbReference type="EMBL" id="ADU11744.1"/>
    </source>
</evidence>
<keyword evidence="5" id="KW-1185">Reference proteome</keyword>
<feature type="chain" id="PRO_5001438312" evidence="2">
    <location>
        <begin position="21"/>
        <end position="446"/>
    </location>
</feature>
<dbReference type="HOGENOM" id="CLU_012817_13_1_5"/>
<dbReference type="AlphaFoldDB" id="E8RMY1"/>
<dbReference type="PANTHER" id="PTHR30203">
    <property type="entry name" value="OUTER MEMBRANE CATION EFFLUX PROTEIN"/>
    <property type="match status" value="1"/>
</dbReference>
<dbReference type="NCBIfam" id="TIGR01845">
    <property type="entry name" value="outer_NodT"/>
    <property type="match status" value="1"/>
</dbReference>
<dbReference type="PANTHER" id="PTHR30203:SF32">
    <property type="entry name" value="CATION EFFLUX SYSTEM PROTEIN CUSC"/>
    <property type="match status" value="1"/>
</dbReference>
<dbReference type="eggNOG" id="COG1538">
    <property type="taxonomic scope" value="Bacteria"/>
</dbReference>
<dbReference type="Gene3D" id="2.20.200.10">
    <property type="entry name" value="Outer membrane efflux proteins (OEP)"/>
    <property type="match status" value="1"/>
</dbReference>
<keyword evidence="2" id="KW-0564">Palmitate</keyword>
<reference evidence="5" key="1">
    <citation type="submission" date="2010-12" db="EMBL/GenBank/DDBJ databases">
        <title>Complete sequence of chromosome 1 of Asticcacaulis excentricus CB 48.</title>
        <authorList>
            <consortium name="US DOE Joint Genome Institute"/>
            <person name="Lucas S."/>
            <person name="Copeland A."/>
            <person name="Lapidus A."/>
            <person name="Cheng J.-F."/>
            <person name="Bruce D."/>
            <person name="Goodwin L."/>
            <person name="Pitluck S."/>
            <person name="Teshima H."/>
            <person name="Davenport K."/>
            <person name="Detter J.C."/>
            <person name="Han C."/>
            <person name="Tapia R."/>
            <person name="Land M."/>
            <person name="Hauser L."/>
            <person name="Jeffries C."/>
            <person name="Kyrpides N."/>
            <person name="Ivanova N."/>
            <person name="Ovchinnikova G."/>
            <person name="Brun Y.V."/>
            <person name="Woyke T."/>
        </authorList>
    </citation>
    <scope>NUCLEOTIDE SEQUENCE [LARGE SCALE GENOMIC DNA]</scope>
    <source>
        <strain evidence="5">ATCC 15261 / DSM 4724 / KCTC 12464 / NCIMB 9791 / VKM B-1370 / CB 48</strain>
    </source>
</reference>
<dbReference type="InterPro" id="IPR003423">
    <property type="entry name" value="OMP_efflux"/>
</dbReference>
<dbReference type="RefSeq" id="WP_013477578.1">
    <property type="nucleotide sequence ID" value="NC_014816.1"/>
</dbReference>
<sequence>MRIALFGLLGTCLSAIGLTACTSTPYVTPQVPVAETYLHQTAATLIDKPPSAWWTSFGDAQLNALVSTVLTHNNDLAAAGLTLKKARLTAGLSRLDKWPSLSGSVSASHAGDTSYSASLSVSYEADLYGRLNDTLRAANWEAQATAEDLAATRLALVGTTAELYWTIGYTHRQISVGQEDLAHARKVLDLVTTQHDAGAASGVDVAEAQQNVSAQEASLAALQQNLVEYRASLAVLLGGIRWDVTREPQILPQTPLPEVQAGLPADLLGQRPDLRAAEMRLREALATVDATRKSFYPTFTLSGSEGGISSELAEVLKNPSGSVAATLSLPFLDYARIHTNVRVSQTSYEIAVARFKTTWLQALADVDNALSNHTQLAQKAAAEAQALKAAQRAEALYAVQYKTGAVALRVWLDARQSARAAQLSYDNVRLAQFKNRLTLYQALGGA</sequence>
<keyword evidence="2" id="KW-0812">Transmembrane</keyword>
<dbReference type="PROSITE" id="PS51257">
    <property type="entry name" value="PROKAR_LIPOPROTEIN"/>
    <property type="match status" value="1"/>
</dbReference>
<dbReference type="KEGG" id="aex:Astex_0040"/>
<keyword evidence="3" id="KW-0175">Coiled coil</keyword>
<name>E8RMY1_ASTEC</name>
<dbReference type="Pfam" id="PF02321">
    <property type="entry name" value="OEP"/>
    <property type="match status" value="2"/>
</dbReference>
<evidence type="ECO:0000313" key="5">
    <source>
        <dbReference type="Proteomes" id="UP000001492"/>
    </source>
</evidence>
<comment type="similarity">
    <text evidence="1 2">Belongs to the outer membrane factor (OMF) (TC 1.B.17) family.</text>
</comment>
<keyword evidence="2" id="KW-0732">Signal</keyword>
<feature type="signal peptide" evidence="2">
    <location>
        <begin position="1"/>
        <end position="20"/>
    </location>
</feature>
<keyword evidence="2" id="KW-0472">Membrane</keyword>
<keyword evidence="2 4" id="KW-0449">Lipoprotein</keyword>
<dbReference type="InterPro" id="IPR010131">
    <property type="entry name" value="MdtP/NodT-like"/>
</dbReference>
<evidence type="ECO:0000256" key="2">
    <source>
        <dbReference type="RuleBase" id="RU362097"/>
    </source>
</evidence>
<keyword evidence="2" id="KW-1134">Transmembrane beta strand</keyword>
<protein>
    <submittedName>
        <fullName evidence="4">RND efflux system, outer membrane lipoprotein, NodT family</fullName>
    </submittedName>
</protein>
<feature type="coiled-coil region" evidence="3">
    <location>
        <begin position="205"/>
        <end position="232"/>
    </location>
</feature>
<comment type="subcellular location">
    <subcellularLocation>
        <location evidence="2">Cell membrane</location>
        <topology evidence="2">Lipid-anchor</topology>
    </subcellularLocation>
</comment>
<dbReference type="Proteomes" id="UP000001492">
    <property type="component" value="Chromosome 1"/>
</dbReference>
<evidence type="ECO:0000256" key="1">
    <source>
        <dbReference type="ARBA" id="ARBA00007613"/>
    </source>
</evidence>
<accession>E8RMY1</accession>
<dbReference type="OrthoDB" id="9770517at2"/>
<dbReference type="GO" id="GO:0005886">
    <property type="term" value="C:plasma membrane"/>
    <property type="evidence" value="ECO:0007669"/>
    <property type="project" value="UniProtKB-SubCell"/>
</dbReference>
<evidence type="ECO:0000256" key="3">
    <source>
        <dbReference type="SAM" id="Coils"/>
    </source>
</evidence>
<dbReference type="SUPFAM" id="SSF56954">
    <property type="entry name" value="Outer membrane efflux proteins (OEP)"/>
    <property type="match status" value="1"/>
</dbReference>
<dbReference type="Gene3D" id="1.20.1600.10">
    <property type="entry name" value="Outer membrane efflux proteins (OEP)"/>
    <property type="match status" value="1"/>
</dbReference>
<dbReference type="EMBL" id="CP002395">
    <property type="protein sequence ID" value="ADU11744.1"/>
    <property type="molecule type" value="Genomic_DNA"/>
</dbReference>
<proteinExistence type="inferred from homology"/>
<dbReference type="STRING" id="573065.Astex_0040"/>
<gene>
    <name evidence="4" type="ordered locus">Astex_0040</name>
</gene>
<dbReference type="GO" id="GO:0015562">
    <property type="term" value="F:efflux transmembrane transporter activity"/>
    <property type="evidence" value="ECO:0007669"/>
    <property type="project" value="InterPro"/>
</dbReference>